<feature type="compositionally biased region" description="Low complexity" evidence="1">
    <location>
        <begin position="93"/>
        <end position="103"/>
    </location>
</feature>
<evidence type="ECO:0008006" key="4">
    <source>
        <dbReference type="Google" id="ProtNLM"/>
    </source>
</evidence>
<dbReference type="SUPFAM" id="SSF52047">
    <property type="entry name" value="RNI-like"/>
    <property type="match status" value="1"/>
</dbReference>
<keyword evidence="3" id="KW-1185">Reference proteome</keyword>
<dbReference type="Proteomes" id="UP000078512">
    <property type="component" value="Unassembled WGS sequence"/>
</dbReference>
<dbReference type="InterPro" id="IPR036047">
    <property type="entry name" value="F-box-like_dom_sf"/>
</dbReference>
<dbReference type="OrthoDB" id="2345144at2759"/>
<dbReference type="EMBL" id="KV442027">
    <property type="protein sequence ID" value="OAQ31944.1"/>
    <property type="molecule type" value="Genomic_DNA"/>
</dbReference>
<dbReference type="SUPFAM" id="SSF81383">
    <property type="entry name" value="F-box domain"/>
    <property type="match status" value="1"/>
</dbReference>
<evidence type="ECO:0000313" key="2">
    <source>
        <dbReference type="EMBL" id="OAQ31944.1"/>
    </source>
</evidence>
<evidence type="ECO:0000313" key="3">
    <source>
        <dbReference type="Proteomes" id="UP000078512"/>
    </source>
</evidence>
<dbReference type="AlphaFoldDB" id="A0A197K673"/>
<feature type="region of interest" description="Disordered" evidence="1">
    <location>
        <begin position="322"/>
        <end position="352"/>
    </location>
</feature>
<organism evidence="2 3">
    <name type="scientific">Linnemannia elongata AG-77</name>
    <dbReference type="NCBI Taxonomy" id="1314771"/>
    <lineage>
        <taxon>Eukaryota</taxon>
        <taxon>Fungi</taxon>
        <taxon>Fungi incertae sedis</taxon>
        <taxon>Mucoromycota</taxon>
        <taxon>Mortierellomycotina</taxon>
        <taxon>Mortierellomycetes</taxon>
        <taxon>Mortierellales</taxon>
        <taxon>Mortierellaceae</taxon>
        <taxon>Linnemannia</taxon>
    </lineage>
</organism>
<feature type="region of interest" description="Disordered" evidence="1">
    <location>
        <begin position="86"/>
        <end position="114"/>
    </location>
</feature>
<sequence>MSQVKMNAAKPLLPSLATFSCPELCNIIARYLSQTDLYRCLLVNKTVSKNLFPYLWRHISFSDWVPYYSDLCYLDKQQKELVQSGVDVSEDMTSTSASSTTQTPKRGRQKRPVIDRHGIPNPWAAAAAAQLRDDSEVFLPPQPPFASLRLHGHLVETLTLEWDEGQDFLPEPKTAEYSELEEAPGVTQTWIYICLMQQCPNIQALKIVGRNTEVAWIRPRWMHMTGCQGPSREDEEFRTRREAKDRCLAKVIWAAGRMGGQQRLVMSALDGEGGGEGRGGAETQVRAQTEAQATADQGIEELYLSNSYGFSEESFKALIQAFAPPHPAPPAPMTASQSQDDSPPSSLPPRPQLRVLDISACGHIQHTKMATLLERFSVLQVVDFRCREYLSAFFTNSGLQFDGWHNVKARQTRMTLEMSGIAPPMFGINSIGTGSDGESDQGITYKPWPCEASLRVLRTGIARAIMCKDRLWLGPFTPTPAPTQPGEGPFDSLSRLEYPACFEWFYNHLARLTNLRELCLVSVRDSYMYEGEVINELQFTIEEGLYRLVGLRRLEILDVEYLRHRIGLVELQWMVKHWPMLKVIRGLIFEEDAEKDGEGVDVETMEGEEKGWSEGVRWLKMTRPDIELPVLEKRWKWPSSSGF</sequence>
<proteinExistence type="predicted"/>
<accession>A0A197K673</accession>
<protein>
    <recommendedName>
        <fullName evidence="4">F-box domain-containing protein</fullName>
    </recommendedName>
</protein>
<name>A0A197K673_9FUNG</name>
<dbReference type="PROSITE" id="PS51257">
    <property type="entry name" value="PROKAR_LIPOPROTEIN"/>
    <property type="match status" value="1"/>
</dbReference>
<gene>
    <name evidence="2" type="ORF">K457DRAFT_16834</name>
</gene>
<reference evidence="2 3" key="1">
    <citation type="submission" date="2016-05" db="EMBL/GenBank/DDBJ databases">
        <title>Genome sequencing reveals origins of a unique bacterial endosymbiosis in the earliest lineages of terrestrial Fungi.</title>
        <authorList>
            <consortium name="DOE Joint Genome Institute"/>
            <person name="Uehling J."/>
            <person name="Gryganskyi A."/>
            <person name="Hameed K."/>
            <person name="Tschaplinski T."/>
            <person name="Misztal P."/>
            <person name="Wu S."/>
            <person name="Desiro A."/>
            <person name="Vande Pol N."/>
            <person name="Du Z.-Y."/>
            <person name="Zienkiewicz A."/>
            <person name="Zienkiewicz K."/>
            <person name="Morin E."/>
            <person name="Tisserant E."/>
            <person name="Splivallo R."/>
            <person name="Hainaut M."/>
            <person name="Henrissat B."/>
            <person name="Ohm R."/>
            <person name="Kuo A."/>
            <person name="Yan J."/>
            <person name="Lipzen A."/>
            <person name="Nolan M."/>
            <person name="Labutti K."/>
            <person name="Barry K."/>
            <person name="Goldstein A."/>
            <person name="Labbe J."/>
            <person name="Schadt C."/>
            <person name="Tuskan G."/>
            <person name="Grigoriev I."/>
            <person name="Martin F."/>
            <person name="Vilgalys R."/>
            <person name="Bonito G."/>
        </authorList>
    </citation>
    <scope>NUCLEOTIDE SEQUENCE [LARGE SCALE GENOMIC DNA]</scope>
    <source>
        <strain evidence="2 3">AG-77</strain>
    </source>
</reference>
<evidence type="ECO:0000256" key="1">
    <source>
        <dbReference type="SAM" id="MobiDB-lite"/>
    </source>
</evidence>